<dbReference type="GO" id="GO:0005524">
    <property type="term" value="F:ATP binding"/>
    <property type="evidence" value="ECO:0007669"/>
    <property type="project" value="UniProtKB-UniRule"/>
</dbReference>
<evidence type="ECO:0000256" key="6">
    <source>
        <dbReference type="SAM" id="MobiDB-lite"/>
    </source>
</evidence>
<evidence type="ECO:0000256" key="2">
    <source>
        <dbReference type="ARBA" id="ARBA00022741"/>
    </source>
</evidence>
<dbReference type="EC" id="2.7.11.1" evidence="1"/>
<dbReference type="VEuPathDB" id="TriTrypDB:Tbg972.3.1460"/>
<keyword evidence="8" id="KW-0418">Kinase</keyword>
<dbReference type="Proteomes" id="UP000002316">
    <property type="component" value="Chromosome 3"/>
</dbReference>
<dbReference type="InterPro" id="IPR000719">
    <property type="entry name" value="Prot_kinase_dom"/>
</dbReference>
<dbReference type="PROSITE" id="PS00107">
    <property type="entry name" value="PROTEIN_KINASE_ATP"/>
    <property type="match status" value="1"/>
</dbReference>
<protein>
    <recommendedName>
        <fullName evidence="1">non-specific serine/threonine protein kinase</fullName>
        <ecNumber evidence="1">2.7.11.1</ecNumber>
    </recommendedName>
</protein>
<dbReference type="EMBL" id="FN554966">
    <property type="protein sequence ID" value="CBH09807.1"/>
    <property type="molecule type" value="Genomic_DNA"/>
</dbReference>
<dbReference type="AlphaFoldDB" id="C9ZK43"/>
<dbReference type="FunFam" id="1.10.510.10:FF:001244">
    <property type="entry name" value="Putative casein kinase I"/>
    <property type="match status" value="1"/>
</dbReference>
<evidence type="ECO:0000256" key="3">
    <source>
        <dbReference type="ARBA" id="ARBA00022840"/>
    </source>
</evidence>
<feature type="compositionally biased region" description="Polar residues" evidence="6">
    <location>
        <begin position="346"/>
        <end position="355"/>
    </location>
</feature>
<dbReference type="InterPro" id="IPR008271">
    <property type="entry name" value="Ser/Thr_kinase_AS"/>
</dbReference>
<proteinExistence type="inferred from homology"/>
<feature type="domain" description="Protein kinase" evidence="7">
    <location>
        <begin position="41"/>
        <end position="309"/>
    </location>
</feature>
<keyword evidence="2 4" id="KW-0547">Nucleotide-binding</keyword>
<organism evidence="8 9">
    <name type="scientific">Trypanosoma brucei gambiense (strain MHOM/CI/86/DAL972)</name>
    <dbReference type="NCBI Taxonomy" id="679716"/>
    <lineage>
        <taxon>Eukaryota</taxon>
        <taxon>Discoba</taxon>
        <taxon>Euglenozoa</taxon>
        <taxon>Kinetoplastea</taxon>
        <taxon>Metakinetoplastina</taxon>
        <taxon>Trypanosomatida</taxon>
        <taxon>Trypanosomatidae</taxon>
        <taxon>Trypanosoma</taxon>
    </lineage>
</organism>
<dbReference type="GO" id="GO:0004674">
    <property type="term" value="F:protein serine/threonine kinase activity"/>
    <property type="evidence" value="ECO:0007669"/>
    <property type="project" value="UniProtKB-KW"/>
</dbReference>
<feature type="region of interest" description="Disordered" evidence="6">
    <location>
        <begin position="1"/>
        <end position="24"/>
    </location>
</feature>
<dbReference type="GeneID" id="23858915"/>
<dbReference type="OrthoDB" id="5800476at2759"/>
<dbReference type="RefSeq" id="XP_011772100.1">
    <property type="nucleotide sequence ID" value="XM_011773798.1"/>
</dbReference>
<evidence type="ECO:0000313" key="9">
    <source>
        <dbReference type="Proteomes" id="UP000002316"/>
    </source>
</evidence>
<gene>
    <name evidence="8" type="ORF">TbgDal_III1460</name>
</gene>
<evidence type="ECO:0000256" key="5">
    <source>
        <dbReference type="RuleBase" id="RU000304"/>
    </source>
</evidence>
<dbReference type="InterPro" id="IPR017441">
    <property type="entry name" value="Protein_kinase_ATP_BS"/>
</dbReference>
<name>C9ZK43_TRYB9</name>
<evidence type="ECO:0000313" key="8">
    <source>
        <dbReference type="EMBL" id="CBH09807.1"/>
    </source>
</evidence>
<dbReference type="PROSITE" id="PS50011">
    <property type="entry name" value="PROTEIN_KINASE_DOM"/>
    <property type="match status" value="1"/>
</dbReference>
<dbReference type="InterPro" id="IPR050235">
    <property type="entry name" value="CK1_Ser-Thr_kinase"/>
</dbReference>
<evidence type="ECO:0000256" key="1">
    <source>
        <dbReference type="ARBA" id="ARBA00012513"/>
    </source>
</evidence>
<evidence type="ECO:0000256" key="4">
    <source>
        <dbReference type="PROSITE-ProRule" id="PRU10141"/>
    </source>
</evidence>
<dbReference type="KEGG" id="tbg:TbgDal_III1460"/>
<reference evidence="9" key="1">
    <citation type="journal article" date="2010" name="PLoS Negl. Trop. Dis.">
        <title>The genome sequence of Trypanosoma brucei gambiense, causative agent of chronic human african trypanosomiasis.</title>
        <authorList>
            <person name="Jackson A.P."/>
            <person name="Sanders M."/>
            <person name="Berry A."/>
            <person name="McQuillan J."/>
            <person name="Aslett M.A."/>
            <person name="Quail M.A."/>
            <person name="Chukualim B."/>
            <person name="Capewell P."/>
            <person name="MacLeod A."/>
            <person name="Melville S.E."/>
            <person name="Gibson W."/>
            <person name="Barry J.D."/>
            <person name="Berriman M."/>
            <person name="Hertz-Fowler C."/>
        </authorList>
    </citation>
    <scope>NUCLEOTIDE SEQUENCE [LARGE SCALE GENOMIC DNA]</scope>
    <source>
        <strain evidence="9">MHOM/CI/86/DAL972</strain>
    </source>
</reference>
<keyword evidence="3 4" id="KW-0067">ATP-binding</keyword>
<feature type="region of interest" description="Disordered" evidence="6">
    <location>
        <begin position="339"/>
        <end position="359"/>
    </location>
</feature>
<comment type="similarity">
    <text evidence="5">Belongs to the protein kinase superfamily.</text>
</comment>
<feature type="binding site" evidence="4">
    <location>
        <position position="70"/>
    </location>
    <ligand>
        <name>ATP</name>
        <dbReference type="ChEBI" id="CHEBI:30616"/>
    </ligand>
</feature>
<keyword evidence="8" id="KW-0808">Transferase</keyword>
<dbReference type="PROSITE" id="PS00108">
    <property type="entry name" value="PROTEIN_KINASE_ST"/>
    <property type="match status" value="1"/>
</dbReference>
<sequence length="400" mass="45225">MAEATESPLQCSTNSLPHKSVSPFTPAASARHQVTVADGKITLLHRIGSGAFGELYVGVDKRSNKKLAVKLEKRNIAHPQLCYENKVYRLLHSGGGNALGIPRIYFYTTESTCNVLGMELCGPSLEDLFNYCGRRFTIKTVCMIAHQMINRIEFVHSKGIIHRDIKPENFVFGEGNRTHVLYIIDFGLSKPYWDRRRQVHIPFCEGKSITGTVRYCSSWTHKGYEQGRRDDMESIGFILVYFMSGTLPWQGTTVRDAAQKVAVIGEKKNATSVRELCNGLPNELLQYCAYCRRLGFTDRPDYDYLRGLFSQLARKQKGEQTPQSAASPILAPAAPQTLSPLAAPKNRTTTTSPEPNVSWAPDLGMDRTIVSEYDWMFDWFLKRRSEVSGVPWRSHSFRRQ</sequence>
<dbReference type="Gene3D" id="1.10.510.10">
    <property type="entry name" value="Transferase(Phosphotransferase) domain 1"/>
    <property type="match status" value="1"/>
</dbReference>
<dbReference type="Pfam" id="PF00069">
    <property type="entry name" value="Pkinase"/>
    <property type="match status" value="1"/>
</dbReference>
<dbReference type="SMART" id="SM00220">
    <property type="entry name" value="S_TKc"/>
    <property type="match status" value="1"/>
</dbReference>
<dbReference type="CDD" id="cd14016">
    <property type="entry name" value="STKc_CK1"/>
    <property type="match status" value="1"/>
</dbReference>
<dbReference type="PANTHER" id="PTHR11909">
    <property type="entry name" value="CASEIN KINASE-RELATED"/>
    <property type="match status" value="1"/>
</dbReference>
<keyword evidence="5" id="KW-0723">Serine/threonine-protein kinase</keyword>
<feature type="compositionally biased region" description="Polar residues" evidence="6">
    <location>
        <begin position="7"/>
        <end position="17"/>
    </location>
</feature>
<dbReference type="SUPFAM" id="SSF56112">
    <property type="entry name" value="Protein kinase-like (PK-like)"/>
    <property type="match status" value="1"/>
</dbReference>
<accession>C9ZK43</accession>
<dbReference type="InterPro" id="IPR011009">
    <property type="entry name" value="Kinase-like_dom_sf"/>
</dbReference>
<evidence type="ECO:0000259" key="7">
    <source>
        <dbReference type="PROSITE" id="PS50011"/>
    </source>
</evidence>